<dbReference type="SUPFAM" id="SSF53448">
    <property type="entry name" value="Nucleotide-diphospho-sugar transferases"/>
    <property type="match status" value="1"/>
</dbReference>
<dbReference type="AlphaFoldDB" id="A0A0F9B714"/>
<proteinExistence type="predicted"/>
<comment type="caution">
    <text evidence="1">The sequence shown here is derived from an EMBL/GenBank/DDBJ whole genome shotgun (WGS) entry which is preliminary data.</text>
</comment>
<dbReference type="InterPro" id="IPR029044">
    <property type="entry name" value="Nucleotide-diphossugar_trans"/>
</dbReference>
<dbReference type="Gene3D" id="3.90.550.10">
    <property type="entry name" value="Spore Coat Polysaccharide Biosynthesis Protein SpsA, Chain A"/>
    <property type="match status" value="1"/>
</dbReference>
<reference evidence="1" key="1">
    <citation type="journal article" date="2015" name="Nature">
        <title>Complex archaea that bridge the gap between prokaryotes and eukaryotes.</title>
        <authorList>
            <person name="Spang A."/>
            <person name="Saw J.H."/>
            <person name="Jorgensen S.L."/>
            <person name="Zaremba-Niedzwiedzka K."/>
            <person name="Martijn J."/>
            <person name="Lind A.E."/>
            <person name="van Eijk R."/>
            <person name="Schleper C."/>
            <person name="Guy L."/>
            <person name="Ettema T.J."/>
        </authorList>
    </citation>
    <scope>NUCLEOTIDE SEQUENCE</scope>
</reference>
<evidence type="ECO:0008006" key="2">
    <source>
        <dbReference type="Google" id="ProtNLM"/>
    </source>
</evidence>
<evidence type="ECO:0000313" key="1">
    <source>
        <dbReference type="EMBL" id="KKL17430.1"/>
    </source>
</evidence>
<gene>
    <name evidence="1" type="ORF">LCGC14_2485670</name>
</gene>
<accession>A0A0F9B714</accession>
<sequence>SRNRLVALVNTRYLLFADADAVPDHGWATAMRRAFDRDERVAVVGARCVPVWPGHMPLLFDTAPALDMLGMFDLGPNPLEAPRIVGTSFALDRERLPATPPFSRELGRRPDSPFGQEEVHYCLAVRRAGWRLRYEPAAVIRHHVRPHRARWAWMRTRAFVAGQESRIVGHLEPLPRTMGPRDLLFRALIAPWFIAGRTRGADSSAQSGREI</sequence>
<dbReference type="EMBL" id="LAZR01039262">
    <property type="protein sequence ID" value="KKL17430.1"/>
    <property type="molecule type" value="Genomic_DNA"/>
</dbReference>
<protein>
    <recommendedName>
        <fullName evidence="2">Glycosyltransferase 2-like domain-containing protein</fullName>
    </recommendedName>
</protein>
<organism evidence="1">
    <name type="scientific">marine sediment metagenome</name>
    <dbReference type="NCBI Taxonomy" id="412755"/>
    <lineage>
        <taxon>unclassified sequences</taxon>
        <taxon>metagenomes</taxon>
        <taxon>ecological metagenomes</taxon>
    </lineage>
</organism>
<feature type="non-terminal residue" evidence="1">
    <location>
        <position position="1"/>
    </location>
</feature>
<name>A0A0F9B714_9ZZZZ</name>